<keyword evidence="3" id="KW-1185">Reference proteome</keyword>
<evidence type="ECO:0000256" key="1">
    <source>
        <dbReference type="SAM" id="MobiDB-lite"/>
    </source>
</evidence>
<protein>
    <submittedName>
        <fullName evidence="2">Uncharacterized protein</fullName>
    </submittedName>
</protein>
<dbReference type="EMBL" id="JARKIE010000273">
    <property type="protein sequence ID" value="KAJ7658984.1"/>
    <property type="molecule type" value="Genomic_DNA"/>
</dbReference>
<sequence>MTSQFGHYRQHPDWEVVVKPVREGAERSAWTKIFVLARKKKHGFPIRPLPPASRLGKFHQIGRGVIRPLPPVSGLRNSHQSGWEGEFFGSNFVGPLHRVVVDTANKAAARGSHCYSCAGPIKQGRVSGHKERGGTAGLPQNYRKRTPDTSVTGDTGGDAQGYWWGGPGIFGGIHGEEKQEQPGEPQLWGAGLHPWFQTVLG</sequence>
<comment type="caution">
    <text evidence="2">The sequence shown here is derived from an EMBL/GenBank/DDBJ whole genome shotgun (WGS) entry which is preliminary data.</text>
</comment>
<name>A0AAD7CR97_MYCRO</name>
<evidence type="ECO:0000313" key="3">
    <source>
        <dbReference type="Proteomes" id="UP001221757"/>
    </source>
</evidence>
<dbReference type="Proteomes" id="UP001221757">
    <property type="component" value="Unassembled WGS sequence"/>
</dbReference>
<feature type="region of interest" description="Disordered" evidence="1">
    <location>
        <begin position="124"/>
        <end position="158"/>
    </location>
</feature>
<gene>
    <name evidence="2" type="ORF">B0H17DRAFT_1145399</name>
</gene>
<evidence type="ECO:0000313" key="2">
    <source>
        <dbReference type="EMBL" id="KAJ7658984.1"/>
    </source>
</evidence>
<accession>A0AAD7CR97</accession>
<reference evidence="2" key="1">
    <citation type="submission" date="2023-03" db="EMBL/GenBank/DDBJ databases">
        <title>Massive genome expansion in bonnet fungi (Mycena s.s.) driven by repeated elements and novel gene families across ecological guilds.</title>
        <authorList>
            <consortium name="Lawrence Berkeley National Laboratory"/>
            <person name="Harder C.B."/>
            <person name="Miyauchi S."/>
            <person name="Viragh M."/>
            <person name="Kuo A."/>
            <person name="Thoen E."/>
            <person name="Andreopoulos B."/>
            <person name="Lu D."/>
            <person name="Skrede I."/>
            <person name="Drula E."/>
            <person name="Henrissat B."/>
            <person name="Morin E."/>
            <person name="Kohler A."/>
            <person name="Barry K."/>
            <person name="LaButti K."/>
            <person name="Morin E."/>
            <person name="Salamov A."/>
            <person name="Lipzen A."/>
            <person name="Mereny Z."/>
            <person name="Hegedus B."/>
            <person name="Baldrian P."/>
            <person name="Stursova M."/>
            <person name="Weitz H."/>
            <person name="Taylor A."/>
            <person name="Grigoriev I.V."/>
            <person name="Nagy L.G."/>
            <person name="Martin F."/>
            <person name="Kauserud H."/>
        </authorList>
    </citation>
    <scope>NUCLEOTIDE SEQUENCE</scope>
    <source>
        <strain evidence="2">CBHHK067</strain>
    </source>
</reference>
<proteinExistence type="predicted"/>
<feature type="region of interest" description="Disordered" evidence="1">
    <location>
        <begin position="170"/>
        <end position="190"/>
    </location>
</feature>
<organism evidence="2 3">
    <name type="scientific">Mycena rosella</name>
    <name type="common">Pink bonnet</name>
    <name type="synonym">Agaricus rosellus</name>
    <dbReference type="NCBI Taxonomy" id="1033263"/>
    <lineage>
        <taxon>Eukaryota</taxon>
        <taxon>Fungi</taxon>
        <taxon>Dikarya</taxon>
        <taxon>Basidiomycota</taxon>
        <taxon>Agaricomycotina</taxon>
        <taxon>Agaricomycetes</taxon>
        <taxon>Agaricomycetidae</taxon>
        <taxon>Agaricales</taxon>
        <taxon>Marasmiineae</taxon>
        <taxon>Mycenaceae</taxon>
        <taxon>Mycena</taxon>
    </lineage>
</organism>
<dbReference type="AlphaFoldDB" id="A0AAD7CR97"/>